<dbReference type="GO" id="GO:0005524">
    <property type="term" value="F:ATP binding"/>
    <property type="evidence" value="ECO:0007669"/>
    <property type="project" value="UniProtKB-KW"/>
</dbReference>
<dbReference type="SUPFAM" id="SSF46689">
    <property type="entry name" value="Homeodomain-like"/>
    <property type="match status" value="1"/>
</dbReference>
<dbReference type="Gene3D" id="1.10.8.60">
    <property type="match status" value="1"/>
</dbReference>
<keyword evidence="4" id="KW-0804">Transcription</keyword>
<dbReference type="Gene3D" id="1.10.10.60">
    <property type="entry name" value="Homeodomain-like"/>
    <property type="match status" value="1"/>
</dbReference>
<accession>A0A3B7MUY8</accession>
<dbReference type="PROSITE" id="PS50110">
    <property type="entry name" value="RESPONSE_REGULATORY"/>
    <property type="match status" value="1"/>
</dbReference>
<dbReference type="InterPro" id="IPR027417">
    <property type="entry name" value="P-loop_NTPase"/>
</dbReference>
<evidence type="ECO:0000256" key="5">
    <source>
        <dbReference type="PROSITE-ProRule" id="PRU00169"/>
    </source>
</evidence>
<dbReference type="Pfam" id="PF00158">
    <property type="entry name" value="Sigma54_activat"/>
    <property type="match status" value="1"/>
</dbReference>
<evidence type="ECO:0000256" key="1">
    <source>
        <dbReference type="ARBA" id="ARBA00022741"/>
    </source>
</evidence>
<evidence type="ECO:0000259" key="6">
    <source>
        <dbReference type="PROSITE" id="PS50045"/>
    </source>
</evidence>
<dbReference type="GO" id="GO:0006355">
    <property type="term" value="P:regulation of DNA-templated transcription"/>
    <property type="evidence" value="ECO:0007669"/>
    <property type="project" value="InterPro"/>
</dbReference>
<dbReference type="Pfam" id="PF25601">
    <property type="entry name" value="AAA_lid_14"/>
    <property type="match status" value="1"/>
</dbReference>
<dbReference type="Proteomes" id="UP000263900">
    <property type="component" value="Chromosome"/>
</dbReference>
<keyword evidence="1" id="KW-0547">Nucleotide-binding</keyword>
<dbReference type="InterPro" id="IPR001789">
    <property type="entry name" value="Sig_transdc_resp-reg_receiver"/>
</dbReference>
<protein>
    <submittedName>
        <fullName evidence="8">Sigma-54-dependent Fis family transcriptional regulator</fullName>
    </submittedName>
</protein>
<keyword evidence="5" id="KW-0597">Phosphoprotein</keyword>
<proteinExistence type="predicted"/>
<evidence type="ECO:0000313" key="8">
    <source>
        <dbReference type="EMBL" id="AXY77203.1"/>
    </source>
</evidence>
<evidence type="ECO:0000259" key="7">
    <source>
        <dbReference type="PROSITE" id="PS50110"/>
    </source>
</evidence>
<dbReference type="RefSeq" id="WP_119053079.1">
    <property type="nucleotide sequence ID" value="NZ_CP032157.1"/>
</dbReference>
<dbReference type="FunFam" id="3.40.50.300:FF:000006">
    <property type="entry name" value="DNA-binding transcriptional regulator NtrC"/>
    <property type="match status" value="1"/>
</dbReference>
<dbReference type="InterPro" id="IPR025943">
    <property type="entry name" value="Sigma_54_int_dom_ATP-bd_2"/>
</dbReference>
<dbReference type="InterPro" id="IPR025662">
    <property type="entry name" value="Sigma_54_int_dom_ATP-bd_1"/>
</dbReference>
<dbReference type="EMBL" id="CP032157">
    <property type="protein sequence ID" value="AXY77203.1"/>
    <property type="molecule type" value="Genomic_DNA"/>
</dbReference>
<dbReference type="PANTHER" id="PTHR32071:SF121">
    <property type="entry name" value="SIGMA L-DEPENDENT TRANSCRIPTIONAL REGULATOR YQIR-RELATED"/>
    <property type="match status" value="1"/>
</dbReference>
<feature type="domain" description="Sigma-54 factor interaction" evidence="6">
    <location>
        <begin position="143"/>
        <end position="372"/>
    </location>
</feature>
<dbReference type="InterPro" id="IPR002197">
    <property type="entry name" value="HTH_Fis"/>
</dbReference>
<dbReference type="Gene3D" id="3.40.50.300">
    <property type="entry name" value="P-loop containing nucleotide triphosphate hydrolases"/>
    <property type="match status" value="1"/>
</dbReference>
<dbReference type="InterPro" id="IPR058031">
    <property type="entry name" value="AAA_lid_NorR"/>
</dbReference>
<dbReference type="OrthoDB" id="9767106at2"/>
<dbReference type="InterPro" id="IPR009057">
    <property type="entry name" value="Homeodomain-like_sf"/>
</dbReference>
<dbReference type="InterPro" id="IPR003593">
    <property type="entry name" value="AAA+_ATPase"/>
</dbReference>
<gene>
    <name evidence="8" type="ORF">D3H65_25880</name>
</gene>
<sequence>MPGTILLIDDEEKLRGLLKRIITLEGFIIHEAADLKAASKQLDKESIDVVLCDVKLPDGSGVDFVKEVRSKHPATEIILLTAYGNIPDGIQAMKNGAFDYITKGDDNDKIIPLLMRAMEKVQLQKRIEQLEQQVGKKYNFDNILGTSPLIKEAIALARKVAPSEATVLLLGETGTGKEVFAQAIHAGSKRAGKTFTALNCSAFSKELLESELFGYRAGAFTSAVKDKKGLMEEANNGTLFLDEIGEMHIDLQSKLLRVLETSEFIKIGDTKPTRVNVRIIAATNRHLQQEVTEGKFREDLFYRLNVFVISLPALRDRKKDIPVLATYYLQLFAQKANQRIDAMSPEFLEQLQHHDWKGNIRELKNIIERAVILADGPALTINNLPVELQHQAIPGSGAHNNTLSAFSLASMEKLHIQRVLNHTKGNKTETARLLDIGLTTLYRKIEEYGLGRES</sequence>
<dbReference type="Gene3D" id="3.40.50.2300">
    <property type="match status" value="1"/>
</dbReference>
<dbReference type="AlphaFoldDB" id="A0A3B7MUY8"/>
<dbReference type="SMART" id="SM00382">
    <property type="entry name" value="AAA"/>
    <property type="match status" value="1"/>
</dbReference>
<dbReference type="PROSITE" id="PS00675">
    <property type="entry name" value="SIGMA54_INTERACT_1"/>
    <property type="match status" value="1"/>
</dbReference>
<dbReference type="Pfam" id="PF00072">
    <property type="entry name" value="Response_reg"/>
    <property type="match status" value="1"/>
</dbReference>
<dbReference type="PANTHER" id="PTHR32071">
    <property type="entry name" value="TRANSCRIPTIONAL REGULATORY PROTEIN"/>
    <property type="match status" value="1"/>
</dbReference>
<dbReference type="SUPFAM" id="SSF52540">
    <property type="entry name" value="P-loop containing nucleoside triphosphate hydrolases"/>
    <property type="match status" value="1"/>
</dbReference>
<dbReference type="InterPro" id="IPR002078">
    <property type="entry name" value="Sigma_54_int"/>
</dbReference>
<evidence type="ECO:0000256" key="3">
    <source>
        <dbReference type="ARBA" id="ARBA00023015"/>
    </source>
</evidence>
<dbReference type="KEGG" id="pseg:D3H65_25880"/>
<dbReference type="Pfam" id="PF02954">
    <property type="entry name" value="HTH_8"/>
    <property type="match status" value="1"/>
</dbReference>
<evidence type="ECO:0000313" key="9">
    <source>
        <dbReference type="Proteomes" id="UP000263900"/>
    </source>
</evidence>
<organism evidence="8 9">
    <name type="scientific">Paraflavitalea soli</name>
    <dbReference type="NCBI Taxonomy" id="2315862"/>
    <lineage>
        <taxon>Bacteria</taxon>
        <taxon>Pseudomonadati</taxon>
        <taxon>Bacteroidota</taxon>
        <taxon>Chitinophagia</taxon>
        <taxon>Chitinophagales</taxon>
        <taxon>Chitinophagaceae</taxon>
        <taxon>Paraflavitalea</taxon>
    </lineage>
</organism>
<dbReference type="PRINTS" id="PR01590">
    <property type="entry name" value="HTHFIS"/>
</dbReference>
<reference evidence="8 9" key="1">
    <citation type="submission" date="2018-09" db="EMBL/GenBank/DDBJ databases">
        <title>Genome sequencing of strain 6GH32-13.</title>
        <authorList>
            <person name="Weon H.-Y."/>
            <person name="Heo J."/>
            <person name="Kwon S.-W."/>
        </authorList>
    </citation>
    <scope>NUCLEOTIDE SEQUENCE [LARGE SCALE GENOMIC DNA]</scope>
    <source>
        <strain evidence="8 9">5GH32-13</strain>
    </source>
</reference>
<dbReference type="GO" id="GO:0000160">
    <property type="term" value="P:phosphorelay signal transduction system"/>
    <property type="evidence" value="ECO:0007669"/>
    <property type="project" value="InterPro"/>
</dbReference>
<feature type="domain" description="Response regulatory" evidence="7">
    <location>
        <begin position="4"/>
        <end position="118"/>
    </location>
</feature>
<dbReference type="CDD" id="cd00009">
    <property type="entry name" value="AAA"/>
    <property type="match status" value="1"/>
</dbReference>
<keyword evidence="9" id="KW-1185">Reference proteome</keyword>
<dbReference type="GO" id="GO:0043565">
    <property type="term" value="F:sequence-specific DNA binding"/>
    <property type="evidence" value="ECO:0007669"/>
    <property type="project" value="InterPro"/>
</dbReference>
<dbReference type="PROSITE" id="PS00676">
    <property type="entry name" value="SIGMA54_INTERACT_2"/>
    <property type="match status" value="1"/>
</dbReference>
<keyword evidence="2" id="KW-0067">ATP-binding</keyword>
<keyword evidence="3" id="KW-0805">Transcription regulation</keyword>
<name>A0A3B7MUY8_9BACT</name>
<dbReference type="SMART" id="SM00448">
    <property type="entry name" value="REC"/>
    <property type="match status" value="1"/>
</dbReference>
<dbReference type="SUPFAM" id="SSF52172">
    <property type="entry name" value="CheY-like"/>
    <property type="match status" value="1"/>
</dbReference>
<evidence type="ECO:0000256" key="2">
    <source>
        <dbReference type="ARBA" id="ARBA00022840"/>
    </source>
</evidence>
<dbReference type="InterPro" id="IPR011006">
    <property type="entry name" value="CheY-like_superfamily"/>
</dbReference>
<evidence type="ECO:0000256" key="4">
    <source>
        <dbReference type="ARBA" id="ARBA00023163"/>
    </source>
</evidence>
<dbReference type="PROSITE" id="PS50045">
    <property type="entry name" value="SIGMA54_INTERACT_4"/>
    <property type="match status" value="1"/>
</dbReference>
<feature type="modified residue" description="4-aspartylphosphate" evidence="5">
    <location>
        <position position="53"/>
    </location>
</feature>